<organism evidence="4">
    <name type="scientific">Percolomonas cosmopolitus</name>
    <dbReference type="NCBI Taxonomy" id="63605"/>
    <lineage>
        <taxon>Eukaryota</taxon>
        <taxon>Discoba</taxon>
        <taxon>Heterolobosea</taxon>
        <taxon>Tetramitia</taxon>
        <taxon>Eutetramitia</taxon>
        <taxon>Percolomonadidae</taxon>
        <taxon>Percolomonas</taxon>
    </lineage>
</organism>
<feature type="compositionally biased region" description="Basic and acidic residues" evidence="1">
    <location>
        <begin position="235"/>
        <end position="246"/>
    </location>
</feature>
<feature type="region of interest" description="Disordered" evidence="1">
    <location>
        <begin position="218"/>
        <end position="306"/>
    </location>
</feature>
<dbReference type="SUPFAM" id="SSF48452">
    <property type="entry name" value="TPR-like"/>
    <property type="match status" value="1"/>
</dbReference>
<feature type="domain" description="Guanylate cyclase" evidence="3">
    <location>
        <begin position="354"/>
        <end position="486"/>
    </location>
</feature>
<dbReference type="Gene3D" id="3.30.70.1230">
    <property type="entry name" value="Nucleotide cyclase"/>
    <property type="match status" value="1"/>
</dbReference>
<keyword evidence="2" id="KW-0812">Transmembrane</keyword>
<dbReference type="InterPro" id="IPR011990">
    <property type="entry name" value="TPR-like_helical_dom_sf"/>
</dbReference>
<sequence>MHLSHYCPLRNSPRFRVGNPHLFLLVLLTDCTRRALSLQQSEVVLLSTLVPISLLSISLCCIICILCILFVFVILGQCVERRRLTLHLARLTMVTDSLSKFRFESPILKDLDAKLLHSSKLPKIERDLLKCVLQWRKLIPYIPDHLFVQIRSDSAEQLFPEGITAQPQVGDEHSQDVTPTYDEHTTFANTPHTDDTDVPQHETGDVFQTTTVIPLNYNSAEGDTVTNPTMTLSERMNEYKRRRDSDMYSSTGLSYEDFSDVDDSSLMMETSVGTSRPTSAVNHPPNAVNKRPESLSPRGDGERRRSKSTIGAIINKMLQAAPPTQFSTSGYVSPDASTGDLFQMQNGLKNKDVSLAVIDIQDFNELTTVLTASQIARLHSDYLDVVTACVRAHKGIVNHIFGDKLISSWNASHPVVAHEVAAVSSAFNCKNRLSRLLQRYRTSYNFPHVTINISVVSGNALVGVTGKNHKQFNILGQLFNELIHYSKLNKLYNTRILINEACYRKVSHSFLVRLVDVITICGERKQHDRGIFEAHSEKNTTKSEEWYYAVQRSKDIDQKFYEYNKAWICYMNGERNEALEFLDNFESKHPTDPHAARLRKRIEYKIDSNPLLDLSIRLHDARVRKRNSSTNVLYHSQTLPEKHEKIDLTCVLETGDGYI</sequence>
<dbReference type="GO" id="GO:0035556">
    <property type="term" value="P:intracellular signal transduction"/>
    <property type="evidence" value="ECO:0007669"/>
    <property type="project" value="InterPro"/>
</dbReference>
<evidence type="ECO:0000313" key="4">
    <source>
        <dbReference type="EMBL" id="CAD9084964.1"/>
    </source>
</evidence>
<protein>
    <recommendedName>
        <fullName evidence="3">Guanylate cyclase domain-containing protein</fullName>
    </recommendedName>
</protein>
<dbReference type="EMBL" id="HBGD01009998">
    <property type="protein sequence ID" value="CAD9084964.1"/>
    <property type="molecule type" value="Transcribed_RNA"/>
</dbReference>
<dbReference type="PANTHER" id="PTHR43081">
    <property type="entry name" value="ADENYLATE CYCLASE, TERMINAL-DIFFERENTIATION SPECIFIC-RELATED"/>
    <property type="match status" value="1"/>
</dbReference>
<dbReference type="SUPFAM" id="SSF55073">
    <property type="entry name" value="Nucleotide cyclase"/>
    <property type="match status" value="1"/>
</dbReference>
<gene>
    <name evidence="4" type="ORF">PCOS0759_LOCUS8218</name>
</gene>
<name>A0A7S1KU29_9EUKA</name>
<dbReference type="AlphaFoldDB" id="A0A7S1KU29"/>
<keyword evidence="2" id="KW-1133">Transmembrane helix</keyword>
<dbReference type="InterPro" id="IPR001054">
    <property type="entry name" value="A/G_cyclase"/>
</dbReference>
<dbReference type="InterPro" id="IPR050697">
    <property type="entry name" value="Adenylyl/Guanylyl_Cyclase_3/4"/>
</dbReference>
<dbReference type="GO" id="GO:0009190">
    <property type="term" value="P:cyclic nucleotide biosynthetic process"/>
    <property type="evidence" value="ECO:0007669"/>
    <property type="project" value="InterPro"/>
</dbReference>
<feature type="transmembrane region" description="Helical" evidence="2">
    <location>
        <begin position="53"/>
        <end position="75"/>
    </location>
</feature>
<keyword evidence="2" id="KW-0472">Membrane</keyword>
<dbReference type="PANTHER" id="PTHR43081:SF1">
    <property type="entry name" value="ADENYLATE CYCLASE, TERMINAL-DIFFERENTIATION SPECIFIC"/>
    <property type="match status" value="1"/>
</dbReference>
<reference evidence="4" key="1">
    <citation type="submission" date="2021-01" db="EMBL/GenBank/DDBJ databases">
        <authorList>
            <person name="Corre E."/>
            <person name="Pelletier E."/>
            <person name="Niang G."/>
            <person name="Scheremetjew M."/>
            <person name="Finn R."/>
            <person name="Kale V."/>
            <person name="Holt S."/>
            <person name="Cochrane G."/>
            <person name="Meng A."/>
            <person name="Brown T."/>
            <person name="Cohen L."/>
        </authorList>
    </citation>
    <scope>NUCLEOTIDE SEQUENCE</scope>
    <source>
        <strain evidence="4">WS</strain>
    </source>
</reference>
<evidence type="ECO:0000256" key="2">
    <source>
        <dbReference type="SAM" id="Phobius"/>
    </source>
</evidence>
<feature type="compositionally biased region" description="Polar residues" evidence="1">
    <location>
        <begin position="218"/>
        <end position="234"/>
    </location>
</feature>
<evidence type="ECO:0000256" key="1">
    <source>
        <dbReference type="SAM" id="MobiDB-lite"/>
    </source>
</evidence>
<dbReference type="PROSITE" id="PS50125">
    <property type="entry name" value="GUANYLATE_CYCLASE_2"/>
    <property type="match status" value="1"/>
</dbReference>
<proteinExistence type="predicted"/>
<accession>A0A7S1KU29</accession>
<evidence type="ECO:0000259" key="3">
    <source>
        <dbReference type="PROSITE" id="PS50125"/>
    </source>
</evidence>
<dbReference type="InterPro" id="IPR029787">
    <property type="entry name" value="Nucleotide_cyclase"/>
</dbReference>
<feature type="compositionally biased region" description="Polar residues" evidence="1">
    <location>
        <begin position="267"/>
        <end position="281"/>
    </location>
</feature>